<dbReference type="PANTHER" id="PTHR20855:SF97">
    <property type="entry name" value="ADIPOR-LIKE RECEPTOR IZH3-RELATED"/>
    <property type="match status" value="1"/>
</dbReference>
<reference evidence="8" key="1">
    <citation type="journal article" date="2018" name="Nat. Microbiol.">
        <title>Leveraging single-cell genomics to expand the fungal tree of life.</title>
        <authorList>
            <person name="Ahrendt S.R."/>
            <person name="Quandt C.A."/>
            <person name="Ciobanu D."/>
            <person name="Clum A."/>
            <person name="Salamov A."/>
            <person name="Andreopoulos B."/>
            <person name="Cheng J.F."/>
            <person name="Woyke T."/>
            <person name="Pelin A."/>
            <person name="Henrissat B."/>
            <person name="Reynolds N.K."/>
            <person name="Benny G.L."/>
            <person name="Smith M.E."/>
            <person name="James T.Y."/>
            <person name="Grigoriev I.V."/>
        </authorList>
    </citation>
    <scope>NUCLEOTIDE SEQUENCE [LARGE SCALE GENOMIC DNA]</scope>
    <source>
        <strain evidence="8">Baker2002</strain>
    </source>
</reference>
<evidence type="ECO:0000313" key="8">
    <source>
        <dbReference type="Proteomes" id="UP000268321"/>
    </source>
</evidence>
<dbReference type="OrthoDB" id="5585746at2759"/>
<keyword evidence="2 6" id="KW-0812">Transmembrane</keyword>
<dbReference type="GO" id="GO:0006882">
    <property type="term" value="P:intracellular zinc ion homeostasis"/>
    <property type="evidence" value="ECO:0007669"/>
    <property type="project" value="TreeGrafter"/>
</dbReference>
<dbReference type="EMBL" id="ML004438">
    <property type="protein sequence ID" value="RKP31740.1"/>
    <property type="molecule type" value="Genomic_DNA"/>
</dbReference>
<feature type="transmembrane region" description="Helical" evidence="6">
    <location>
        <begin position="341"/>
        <end position="362"/>
    </location>
</feature>
<keyword evidence="8" id="KW-1185">Reference proteome</keyword>
<comment type="subcellular location">
    <subcellularLocation>
        <location evidence="1">Membrane</location>
        <topology evidence="1">Multi-pass membrane protein</topology>
    </subcellularLocation>
</comment>
<keyword evidence="5" id="KW-0862">Zinc</keyword>
<dbReference type="GO" id="GO:0046872">
    <property type="term" value="F:metal ion binding"/>
    <property type="evidence" value="ECO:0007669"/>
    <property type="project" value="UniProtKB-KW"/>
</dbReference>
<evidence type="ECO:0000256" key="5">
    <source>
        <dbReference type="PIRSR" id="PIRSR604254-1"/>
    </source>
</evidence>
<protein>
    <submittedName>
        <fullName evidence="7">HlyIII-domain-containing protein</fullName>
    </submittedName>
</protein>
<dbReference type="GO" id="GO:0038023">
    <property type="term" value="F:signaling receptor activity"/>
    <property type="evidence" value="ECO:0007669"/>
    <property type="project" value="TreeGrafter"/>
</dbReference>
<dbReference type="PANTHER" id="PTHR20855">
    <property type="entry name" value="ADIPOR/PROGESTIN RECEPTOR-RELATED"/>
    <property type="match status" value="1"/>
</dbReference>
<keyword evidence="3 6" id="KW-1133">Transmembrane helix</keyword>
<feature type="binding site" evidence="5">
    <location>
        <position position="296"/>
    </location>
    <ligand>
        <name>Zn(2+)</name>
        <dbReference type="ChEBI" id="CHEBI:29105"/>
    </ligand>
</feature>
<keyword evidence="4 6" id="KW-0472">Membrane</keyword>
<gene>
    <name evidence="7" type="ORF">METBISCDRAFT_13480</name>
</gene>
<organism evidence="7 8">
    <name type="scientific">Metschnikowia bicuspidata</name>
    <dbReference type="NCBI Taxonomy" id="27322"/>
    <lineage>
        <taxon>Eukaryota</taxon>
        <taxon>Fungi</taxon>
        <taxon>Dikarya</taxon>
        <taxon>Ascomycota</taxon>
        <taxon>Saccharomycotina</taxon>
        <taxon>Pichiomycetes</taxon>
        <taxon>Metschnikowiaceae</taxon>
        <taxon>Metschnikowia</taxon>
    </lineage>
</organism>
<evidence type="ECO:0000256" key="6">
    <source>
        <dbReference type="SAM" id="Phobius"/>
    </source>
</evidence>
<accession>A0A4P9ZI91</accession>
<dbReference type="AlphaFoldDB" id="A0A4P9ZI91"/>
<feature type="transmembrane region" description="Helical" evidence="6">
    <location>
        <begin position="374"/>
        <end position="394"/>
    </location>
</feature>
<dbReference type="GO" id="GO:0016020">
    <property type="term" value="C:membrane"/>
    <property type="evidence" value="ECO:0007669"/>
    <property type="project" value="UniProtKB-SubCell"/>
</dbReference>
<evidence type="ECO:0000256" key="4">
    <source>
        <dbReference type="ARBA" id="ARBA00023136"/>
    </source>
</evidence>
<keyword evidence="5" id="KW-0479">Metal-binding</keyword>
<evidence type="ECO:0000256" key="2">
    <source>
        <dbReference type="ARBA" id="ARBA00022692"/>
    </source>
</evidence>
<sequence length="597" mass="69139">MRNRFRYVAGRSGAKVKSTDELLVEKLDAFLSSIEQRLHSFETYFQLQDVDDSGDAAALKQQSLLRRPSVVLMLLMKEFSLSNLNMVYEQLTYVKDQMLKTSIQNLDFLYKTLDDKYNDLFNPDGEDTVKDDSKDDHHELLTEKIITTLHFFDVKLVQIDAFIKSKTPLATDAYEEGAKFKRFRFFNFNKALKTGQTEYLHYYQLPLSWRENRYIINGYRFSLTHMAMLKSILYFNHNETWNIWTHLLGGIAVTYLGLVHYPSTAAYSKSSFADNTIMALYILAALKCLVSSVLWHTYSTFARLAIRTRFACIDYTGITVLVTCSVISAEYCCLYNYPKLLAIFMGLSIVAGLAGFVFNWSNYFDHPDCRPLRIGFYVCLAALGFTSFLCKWYYDGFFYAFTFSAPLIWRSFVWYWVGVIFYGGLIPEKWRYDVMIHDEDTCNNSYSALDVLLGDIENAGEEKLRSVAIENKQKNDADSRSGSSDEVRYKDILEKHFPENPRLTPYHNDFLSLWWVDYVFQSHNLWHLFVVFGVVGHYFCLVEMFEQNHEMFGTVWSPTVPCMSAHIATEAVRKLALTFLLSPSAVETCHVKASKSM</sequence>
<name>A0A4P9ZI91_9ASCO</name>
<feature type="transmembrane region" description="Helical" evidence="6">
    <location>
        <begin position="278"/>
        <end position="298"/>
    </location>
</feature>
<evidence type="ECO:0000256" key="1">
    <source>
        <dbReference type="ARBA" id="ARBA00004141"/>
    </source>
</evidence>
<evidence type="ECO:0000313" key="7">
    <source>
        <dbReference type="EMBL" id="RKP31740.1"/>
    </source>
</evidence>
<evidence type="ECO:0000256" key="3">
    <source>
        <dbReference type="ARBA" id="ARBA00022989"/>
    </source>
</evidence>
<feature type="transmembrane region" description="Helical" evidence="6">
    <location>
        <begin position="240"/>
        <end position="258"/>
    </location>
</feature>
<dbReference type="Proteomes" id="UP000268321">
    <property type="component" value="Unassembled WGS sequence"/>
</dbReference>
<proteinExistence type="predicted"/>
<dbReference type="InterPro" id="IPR004254">
    <property type="entry name" value="AdipoR/HlyIII-related"/>
</dbReference>
<dbReference type="Pfam" id="PF03006">
    <property type="entry name" value="HlyIII"/>
    <property type="match status" value="1"/>
</dbReference>
<feature type="transmembrane region" description="Helical" evidence="6">
    <location>
        <begin position="406"/>
        <end position="425"/>
    </location>
</feature>